<dbReference type="eggNOG" id="COG1780">
    <property type="taxonomic scope" value="Bacteria"/>
</dbReference>
<dbReference type="PANTHER" id="PTHR37297:SF1">
    <property type="entry name" value="PROTEIN NRDI"/>
    <property type="match status" value="1"/>
</dbReference>
<evidence type="ECO:0000313" key="1">
    <source>
        <dbReference type="EMBL" id="EOW84170.1"/>
    </source>
</evidence>
<sequence>MKDIHIIYISISGNTRAFIQKLTKYAHEQQQNDAKLPKIISQEVHLQTTPHEITEPFFAFVPTYLEGGNGIDNGDVEILTEPLREFLRFNQNAQACLGIVGSGNRNFNHQYCLTAKQYAQEFQVPLIADFELRGTTQDVEQIYQKLRTYLN</sequence>
<dbReference type="OrthoDB" id="350535at2"/>
<reference evidence="1 2" key="1">
    <citation type="submission" date="2013-03" db="EMBL/GenBank/DDBJ databases">
        <title>The Genome Sequence of Enterococcus columbae ATCC_51263 (PacBio/Illumina hybrid assembly).</title>
        <authorList>
            <consortium name="The Broad Institute Genomics Platform"/>
            <consortium name="The Broad Institute Genome Sequencing Center for Infectious Disease"/>
            <person name="Earl A."/>
            <person name="Russ C."/>
            <person name="Gilmore M."/>
            <person name="Surin D."/>
            <person name="Walker B."/>
            <person name="Young S."/>
            <person name="Zeng Q."/>
            <person name="Gargeya S."/>
            <person name="Fitzgerald M."/>
            <person name="Haas B."/>
            <person name="Abouelleil A."/>
            <person name="Allen A.W."/>
            <person name="Alvarado L."/>
            <person name="Arachchi H.M."/>
            <person name="Berlin A.M."/>
            <person name="Chapman S.B."/>
            <person name="Gainer-Dewar J."/>
            <person name="Goldberg J."/>
            <person name="Griggs A."/>
            <person name="Gujja S."/>
            <person name="Hansen M."/>
            <person name="Howarth C."/>
            <person name="Imamovic A."/>
            <person name="Ireland A."/>
            <person name="Larimer J."/>
            <person name="McCowan C."/>
            <person name="Murphy C."/>
            <person name="Pearson M."/>
            <person name="Poon T.W."/>
            <person name="Priest M."/>
            <person name="Roberts A."/>
            <person name="Saif S."/>
            <person name="Shea T."/>
            <person name="Sisk P."/>
            <person name="Sykes S."/>
            <person name="Wortman J."/>
            <person name="Nusbaum C."/>
            <person name="Birren B."/>
        </authorList>
    </citation>
    <scope>NUCLEOTIDE SEQUENCE [LARGE SCALE GENOMIC DNA]</scope>
    <source>
        <strain evidence="1 2">ATCC 51263</strain>
    </source>
</reference>
<evidence type="ECO:0000313" key="2">
    <source>
        <dbReference type="Proteomes" id="UP000014113"/>
    </source>
</evidence>
<gene>
    <name evidence="1" type="ORF">I568_00657</name>
</gene>
<dbReference type="EMBL" id="ASWJ01000004">
    <property type="protein sequence ID" value="EOW84170.1"/>
    <property type="molecule type" value="Genomic_DNA"/>
</dbReference>
<proteinExistence type="predicted"/>
<dbReference type="PIRSF" id="PIRSF005087">
    <property type="entry name" value="NrdI"/>
    <property type="match status" value="1"/>
</dbReference>
<dbReference type="RefSeq" id="WP_016182234.1">
    <property type="nucleotide sequence ID" value="NZ_JXKI01000007.1"/>
</dbReference>
<keyword evidence="2" id="KW-1185">Reference proteome</keyword>
<dbReference type="PATRIC" id="fig|1121865.3.peg.58"/>
<dbReference type="InterPro" id="IPR004465">
    <property type="entry name" value="RNR_NrdI"/>
</dbReference>
<dbReference type="AlphaFoldDB" id="S0KJK2"/>
<dbReference type="NCBIfam" id="NF002714">
    <property type="entry name" value="PRK02551.1"/>
    <property type="match status" value="1"/>
</dbReference>
<dbReference type="Proteomes" id="UP000014113">
    <property type="component" value="Unassembled WGS sequence"/>
</dbReference>
<dbReference type="PANTHER" id="PTHR37297">
    <property type="entry name" value="PROTEIN NRDI"/>
    <property type="match status" value="1"/>
</dbReference>
<accession>S0KJK2</accession>
<dbReference type="STRING" id="1121865.OMW_00063"/>
<comment type="caution">
    <text evidence="1">The sequence shown here is derived from an EMBL/GenBank/DDBJ whole genome shotgun (WGS) entry which is preliminary data.</text>
</comment>
<name>S0KJK2_9ENTE</name>
<dbReference type="InterPro" id="IPR029039">
    <property type="entry name" value="Flavoprotein-like_sf"/>
</dbReference>
<dbReference type="Gene3D" id="3.40.50.360">
    <property type="match status" value="1"/>
</dbReference>
<protein>
    <submittedName>
        <fullName evidence="1">NrdI protein</fullName>
    </submittedName>
</protein>
<dbReference type="Pfam" id="PF07972">
    <property type="entry name" value="Flavodoxin_NdrI"/>
    <property type="match status" value="1"/>
</dbReference>
<dbReference type="GO" id="GO:0010181">
    <property type="term" value="F:FMN binding"/>
    <property type="evidence" value="ECO:0007669"/>
    <property type="project" value="InterPro"/>
</dbReference>
<dbReference type="SUPFAM" id="SSF52218">
    <property type="entry name" value="Flavoproteins"/>
    <property type="match status" value="1"/>
</dbReference>
<organism evidence="1 2">
    <name type="scientific">Enterococcus columbae DSM 7374 = ATCC 51263</name>
    <dbReference type="NCBI Taxonomy" id="1121865"/>
    <lineage>
        <taxon>Bacteria</taxon>
        <taxon>Bacillati</taxon>
        <taxon>Bacillota</taxon>
        <taxon>Bacilli</taxon>
        <taxon>Lactobacillales</taxon>
        <taxon>Enterococcaceae</taxon>
        <taxon>Enterococcus</taxon>
    </lineage>
</organism>